<dbReference type="OrthoDB" id="1489309at2"/>
<protein>
    <recommendedName>
        <fullName evidence="3">Porin</fullName>
    </recommendedName>
</protein>
<evidence type="ECO:0008006" key="3">
    <source>
        <dbReference type="Google" id="ProtNLM"/>
    </source>
</evidence>
<sequence>MDRYLKQVFVLISFILLATTYVSAQVEEEFSSALDSARAKEDNKKDSVVFTAKYVRYATLDMLKQSTRTVQIDTTHVNFQYYNKQNVPWNPTINLGSYGLASRDLLFNPNKTIGFQPGFHALERYLIKSDSIQYFRARARYSELYAVGFFFNDQVFRARIAQNINPQWNVGAEYYATNTDGYYVNQDYNDRKASVFTWYESKSLRYNLLMNATFNNLSSPENGSVVDRNVYMQDVFKDTSSMSNMGYPVRLSGRQANRPHHKWKDNGVFLRQSYYLGRLDTLNRGTPEMEVRPTNTVAHNSSFRQRRFTFFKNEEDLEGAFPYGDFARVEDTTTITNITNEFTYSFYLRGKGVFKNEAKLDLGFQNDLIWYKDSLTSEFFQNSMLKGALSYQFSDRIQLQANVNQIAVGRNAGDFLYEANADILLSENVGRVRIGAYSQNKSPEMVFNLMNYTYHQWDHSWDKTTTQNLSFAYMNNKLGFHGKAEYFLMDKYLYFREVDNPDNDELFLRQITPGQSGNMNLLKVSVGQKFRLGRFHFDNLAVYQKTDAQDILAIPELYTWHSFYYANKLYNVMDFRLGTDVRFNTPFRSPSYAINVGQFYNDNVGIEYSTYPIVDFWFTGNIDRVNLFISYNFANQFVYPKGYYTVRRYPMQDANLRFGVSWKFYD</sequence>
<comment type="caution">
    <text evidence="1">The sequence shown here is derived from an EMBL/GenBank/DDBJ whole genome shotgun (WGS) entry which is preliminary data.</text>
</comment>
<evidence type="ECO:0000313" key="1">
    <source>
        <dbReference type="EMBL" id="PRD46058.1"/>
    </source>
</evidence>
<organism evidence="1 2">
    <name type="scientific">Sphingobacterium haloxyli</name>
    <dbReference type="NCBI Taxonomy" id="2100533"/>
    <lineage>
        <taxon>Bacteria</taxon>
        <taxon>Pseudomonadati</taxon>
        <taxon>Bacteroidota</taxon>
        <taxon>Sphingobacteriia</taxon>
        <taxon>Sphingobacteriales</taxon>
        <taxon>Sphingobacteriaceae</taxon>
        <taxon>Sphingobacterium</taxon>
    </lineage>
</organism>
<gene>
    <name evidence="1" type="ORF">C5745_17495</name>
</gene>
<dbReference type="AlphaFoldDB" id="A0A2S9IZY6"/>
<reference evidence="1 2" key="1">
    <citation type="submission" date="2018-02" db="EMBL/GenBank/DDBJ databases">
        <title>The draft genome of Sphingobacterium sp. 5JN-11.</title>
        <authorList>
            <person name="Liu L."/>
            <person name="Li L."/>
            <person name="Liang L."/>
            <person name="Zhang X."/>
            <person name="Wang T."/>
        </authorList>
    </citation>
    <scope>NUCLEOTIDE SEQUENCE [LARGE SCALE GENOMIC DNA]</scope>
    <source>
        <strain evidence="1 2">5JN-11</strain>
    </source>
</reference>
<proteinExistence type="predicted"/>
<name>A0A2S9IZY6_9SPHI</name>
<dbReference type="Pfam" id="PF14121">
    <property type="entry name" value="Porin_10"/>
    <property type="match status" value="1"/>
</dbReference>
<dbReference type="InterPro" id="IPR025631">
    <property type="entry name" value="Porin_10"/>
</dbReference>
<keyword evidence="2" id="KW-1185">Reference proteome</keyword>
<accession>A0A2S9IZY6</accession>
<evidence type="ECO:0000313" key="2">
    <source>
        <dbReference type="Proteomes" id="UP000239711"/>
    </source>
</evidence>
<dbReference type="RefSeq" id="WP_105718307.1">
    <property type="nucleotide sequence ID" value="NZ_PVBQ01000018.1"/>
</dbReference>
<dbReference type="Proteomes" id="UP000239711">
    <property type="component" value="Unassembled WGS sequence"/>
</dbReference>
<dbReference type="EMBL" id="PVBQ01000018">
    <property type="protein sequence ID" value="PRD46058.1"/>
    <property type="molecule type" value="Genomic_DNA"/>
</dbReference>